<dbReference type="EMBL" id="RCMK01001581">
    <property type="protein sequence ID" value="KAG2891561.1"/>
    <property type="molecule type" value="Genomic_DNA"/>
</dbReference>
<gene>
    <name evidence="1" type="ORF">PC117_g24210</name>
</gene>
<evidence type="ECO:0000313" key="1">
    <source>
        <dbReference type="EMBL" id="KAG2891561.1"/>
    </source>
</evidence>
<dbReference type="AlphaFoldDB" id="A0A8T1B0W4"/>
<dbReference type="Proteomes" id="UP000736787">
    <property type="component" value="Unassembled WGS sequence"/>
</dbReference>
<dbReference type="PANTHER" id="PTHR45786:SF74">
    <property type="entry name" value="ATP-DEPENDENT DNA HELICASE"/>
    <property type="match status" value="1"/>
</dbReference>
<sequence>MRARRTSNRERVHSRIQQRQIARAVIVQSEVAQSAGISPRVEVTQIERVVNSRRFASPELLEDPARRQRLQAALLRAERRLEGRAAARCLQLPEAVPDDILTSIHDVNRPTVREPAWSCATEPSVRNHALGTRSEGYPAYEQLASALRNLTPDVPTQDESSLGFPSYAQLNAALRNLSPEQLSQDQPSLGFPTYEQRAQALRNLSPPTPVTDTSNNGFPTYGQLAAAPRDLRTGPRRSRAPRSPCVSRYAALPEISEFVPVPRHLLPQRSVRRQHCGAMKWPSEFSNACCLHGDVKLAAAETPPPRVCELYSQRSFLDKIRGYNSAFTFTLTGAMEDRTVNRGSAPYTFRVNGAMHHRIGQLLHPEGANPTFARIYVYDGSTEEEVALRGLAISSGLNHTTLEELQSILHEINSLAAVYQSARDHASASQDACLVLLDNPRVDPRRYNRPTAEEVAAIMVDGGPPASHSDVVLRYRRGGLQRMFETHPLYDPLQYPLIYLRGEIEWSIHTQYVEGVRRNNN</sequence>
<evidence type="ECO:0008006" key="3">
    <source>
        <dbReference type="Google" id="ProtNLM"/>
    </source>
</evidence>
<protein>
    <recommendedName>
        <fullName evidence="3">Helitron helicase-like domain-containing protein</fullName>
    </recommendedName>
</protein>
<dbReference type="PANTHER" id="PTHR45786">
    <property type="entry name" value="DNA BINDING PROTEIN-LIKE"/>
    <property type="match status" value="1"/>
</dbReference>
<name>A0A8T1B0W4_9STRA</name>
<proteinExistence type="predicted"/>
<evidence type="ECO:0000313" key="2">
    <source>
        <dbReference type="Proteomes" id="UP000736787"/>
    </source>
</evidence>
<comment type="caution">
    <text evidence="1">The sequence shown here is derived from an EMBL/GenBank/DDBJ whole genome shotgun (WGS) entry which is preliminary data.</text>
</comment>
<reference evidence="1" key="1">
    <citation type="submission" date="2018-10" db="EMBL/GenBank/DDBJ databases">
        <title>Effector identification in a new, highly contiguous assembly of the strawberry crown rot pathogen Phytophthora cactorum.</title>
        <authorList>
            <person name="Armitage A.D."/>
            <person name="Nellist C.F."/>
            <person name="Bates H."/>
            <person name="Vickerstaff R.J."/>
            <person name="Harrison R.J."/>
        </authorList>
    </citation>
    <scope>NUCLEOTIDE SEQUENCE</scope>
    <source>
        <strain evidence="1">4040</strain>
    </source>
</reference>
<accession>A0A8T1B0W4</accession>
<organism evidence="1 2">
    <name type="scientific">Phytophthora cactorum</name>
    <dbReference type="NCBI Taxonomy" id="29920"/>
    <lineage>
        <taxon>Eukaryota</taxon>
        <taxon>Sar</taxon>
        <taxon>Stramenopiles</taxon>
        <taxon>Oomycota</taxon>
        <taxon>Peronosporomycetes</taxon>
        <taxon>Peronosporales</taxon>
        <taxon>Peronosporaceae</taxon>
        <taxon>Phytophthora</taxon>
    </lineage>
</organism>
<dbReference type="VEuPathDB" id="FungiDB:PC110_g13136"/>